<dbReference type="RefSeq" id="WP_301209586.1">
    <property type="nucleotide sequence ID" value="NZ_JAROCF010000002.1"/>
</dbReference>
<protein>
    <recommendedName>
        <fullName evidence="4">AAA domain-containing protein</fullName>
    </recommendedName>
</protein>
<name>A0ABT8KGV1_9MICO</name>
<evidence type="ECO:0008006" key="4">
    <source>
        <dbReference type="Google" id="ProtNLM"/>
    </source>
</evidence>
<feature type="region of interest" description="Disordered" evidence="1">
    <location>
        <begin position="96"/>
        <end position="129"/>
    </location>
</feature>
<dbReference type="EMBL" id="JAROCF010000002">
    <property type="protein sequence ID" value="MDN4616407.1"/>
    <property type="molecule type" value="Genomic_DNA"/>
</dbReference>
<sequence>MDGVRRTGKSLELRDLLARYPDQFVFELRRGGFKAEDITRRPAEALAYISVAATLPESPLHAAIHGWKYPLSREGMLLLDLMDLTGRIHAGKKWKPLKRPWKTPGGERFGQTELPPQEAIEKLRRNAGR</sequence>
<dbReference type="Proteomes" id="UP001174208">
    <property type="component" value="Unassembled WGS sequence"/>
</dbReference>
<proteinExistence type="predicted"/>
<evidence type="ECO:0000313" key="2">
    <source>
        <dbReference type="EMBL" id="MDN4616407.1"/>
    </source>
</evidence>
<comment type="caution">
    <text evidence="2">The sequence shown here is derived from an EMBL/GenBank/DDBJ whole genome shotgun (WGS) entry which is preliminary data.</text>
</comment>
<feature type="compositionally biased region" description="Basic and acidic residues" evidence="1">
    <location>
        <begin position="119"/>
        <end position="129"/>
    </location>
</feature>
<gene>
    <name evidence="2" type="ORF">P5G50_18320</name>
</gene>
<keyword evidence="3" id="KW-1185">Reference proteome</keyword>
<evidence type="ECO:0000256" key="1">
    <source>
        <dbReference type="SAM" id="MobiDB-lite"/>
    </source>
</evidence>
<reference evidence="2" key="1">
    <citation type="submission" date="2023-06" db="EMBL/GenBank/DDBJ databases">
        <title>MT1 and MT2 Draft Genomes of Novel Species.</title>
        <authorList>
            <person name="Venkateswaran K."/>
        </authorList>
    </citation>
    <scope>NUCLEOTIDE SEQUENCE</scope>
    <source>
        <strain evidence="2">F6_8S_P_1B</strain>
    </source>
</reference>
<organism evidence="2 3">
    <name type="scientific">Leifsonia williamsii</name>
    <dbReference type="NCBI Taxonomy" id="3035919"/>
    <lineage>
        <taxon>Bacteria</taxon>
        <taxon>Bacillati</taxon>
        <taxon>Actinomycetota</taxon>
        <taxon>Actinomycetes</taxon>
        <taxon>Micrococcales</taxon>
        <taxon>Microbacteriaceae</taxon>
        <taxon>Leifsonia</taxon>
    </lineage>
</organism>
<accession>A0ABT8KGV1</accession>
<evidence type="ECO:0000313" key="3">
    <source>
        <dbReference type="Proteomes" id="UP001174208"/>
    </source>
</evidence>